<gene>
    <name evidence="2" type="ORF">NSA17_03530</name>
</gene>
<evidence type="ECO:0000256" key="1">
    <source>
        <dbReference type="SAM" id="MobiDB-lite"/>
    </source>
</evidence>
<dbReference type="InterPro" id="IPR036388">
    <property type="entry name" value="WH-like_DNA-bd_sf"/>
</dbReference>
<protein>
    <submittedName>
        <fullName evidence="2">Helix-turn-helix domain-containing protein</fullName>
    </submittedName>
</protein>
<dbReference type="AlphaFoldDB" id="A0AAW5LSL7"/>
<reference evidence="2" key="1">
    <citation type="submission" date="2022-07" db="EMBL/GenBank/DDBJ databases">
        <title>Enhanced cultured diversity of the mouse gut microbiota enables custom-made synthetic communities.</title>
        <authorList>
            <person name="Afrizal A."/>
        </authorList>
    </citation>
    <scope>NUCLEOTIDE SEQUENCE</scope>
    <source>
        <strain evidence="2">DSM 100219</strain>
    </source>
</reference>
<dbReference type="EMBL" id="JANKAU010000002">
    <property type="protein sequence ID" value="MCR1914493.1"/>
    <property type="molecule type" value="Genomic_DNA"/>
</dbReference>
<accession>A0AAW5LSL7</accession>
<organism evidence="2 3">
    <name type="scientific">Lactobacillus johnsonii</name>
    <dbReference type="NCBI Taxonomy" id="33959"/>
    <lineage>
        <taxon>Bacteria</taxon>
        <taxon>Bacillati</taxon>
        <taxon>Bacillota</taxon>
        <taxon>Bacilli</taxon>
        <taxon>Lactobacillales</taxon>
        <taxon>Lactobacillaceae</taxon>
        <taxon>Lactobacillus</taxon>
    </lineage>
</organism>
<dbReference type="Gene3D" id="1.10.10.10">
    <property type="entry name" value="Winged helix-like DNA-binding domain superfamily/Winged helix DNA-binding domain"/>
    <property type="match status" value="1"/>
</dbReference>
<dbReference type="Pfam" id="PF13730">
    <property type="entry name" value="HTH_36"/>
    <property type="match status" value="1"/>
</dbReference>
<evidence type="ECO:0000313" key="2">
    <source>
        <dbReference type="EMBL" id="MCR1914493.1"/>
    </source>
</evidence>
<dbReference type="InterPro" id="IPR036390">
    <property type="entry name" value="WH_DNA-bd_sf"/>
</dbReference>
<feature type="compositionally biased region" description="Basic and acidic residues" evidence="1">
    <location>
        <begin position="261"/>
        <end position="272"/>
    </location>
</feature>
<feature type="compositionally biased region" description="Polar residues" evidence="1">
    <location>
        <begin position="185"/>
        <end position="203"/>
    </location>
</feature>
<dbReference type="SUPFAM" id="SSF46785">
    <property type="entry name" value="Winged helix' DNA-binding domain"/>
    <property type="match status" value="1"/>
</dbReference>
<feature type="region of interest" description="Disordered" evidence="1">
    <location>
        <begin position="185"/>
        <end position="211"/>
    </location>
</feature>
<evidence type="ECO:0000313" key="3">
    <source>
        <dbReference type="Proteomes" id="UP001206357"/>
    </source>
</evidence>
<dbReference type="RefSeq" id="WP_135942701.1">
    <property type="nucleotide sequence ID" value="NZ_JANKAU010000002.1"/>
</dbReference>
<dbReference type="Proteomes" id="UP001206357">
    <property type="component" value="Unassembled WGS sequence"/>
</dbReference>
<sequence>MKSKWVVMRISKDTFKDDLSITESILLQVIEKLDKGQGCYASNTYFAEYFNSSTSTISRTIKKLHKMGYITVSYRRKGLKSICRTLKVIKRTEYSLKSQVTGIINYINKMFQNQPDFVPIDKKENIQENITKKLKGFDSQQDLINFLQKYKDEFINTDGVNLWLNGKLKVPAEIPNIQPKNQNFEEQESADNQMGTNSSSAIKNSKESKPIMTKEERDKIFKEYGSGTNNQIVEPSGLSPAESFTRDAERILGMTPNEQTQLEKSDPLKEANDYFNSLTKDKTD</sequence>
<proteinExistence type="predicted"/>
<name>A0AAW5LSL7_LACJH</name>
<feature type="region of interest" description="Disordered" evidence="1">
    <location>
        <begin position="255"/>
        <end position="284"/>
    </location>
</feature>
<comment type="caution">
    <text evidence="2">The sequence shown here is derived from an EMBL/GenBank/DDBJ whole genome shotgun (WGS) entry which is preliminary data.</text>
</comment>